<dbReference type="InterPro" id="IPR036922">
    <property type="entry name" value="Rieske_2Fe-2S_sf"/>
</dbReference>
<keyword evidence="3" id="KW-0560">Oxidoreductase</keyword>
<proteinExistence type="predicted"/>
<evidence type="ECO:0000256" key="4">
    <source>
        <dbReference type="ARBA" id="ARBA00023004"/>
    </source>
</evidence>
<dbReference type="Proteomes" id="UP000182466">
    <property type="component" value="Unassembled WGS sequence"/>
</dbReference>
<evidence type="ECO:0000256" key="3">
    <source>
        <dbReference type="ARBA" id="ARBA00023002"/>
    </source>
</evidence>
<dbReference type="SUPFAM" id="SSF50022">
    <property type="entry name" value="ISP domain"/>
    <property type="match status" value="1"/>
</dbReference>
<dbReference type="EMBL" id="FPAW01000038">
    <property type="protein sequence ID" value="SFU16937.1"/>
    <property type="molecule type" value="Genomic_DNA"/>
</dbReference>
<dbReference type="PROSITE" id="PS51296">
    <property type="entry name" value="RIESKE"/>
    <property type="match status" value="1"/>
</dbReference>
<keyword evidence="1" id="KW-0001">2Fe-2S</keyword>
<evidence type="ECO:0000256" key="1">
    <source>
        <dbReference type="ARBA" id="ARBA00022714"/>
    </source>
</evidence>
<dbReference type="SUPFAM" id="SSF55961">
    <property type="entry name" value="Bet v1-like"/>
    <property type="match status" value="1"/>
</dbReference>
<dbReference type="GO" id="GO:0004497">
    <property type="term" value="F:monooxygenase activity"/>
    <property type="evidence" value="ECO:0007669"/>
    <property type="project" value="UniProtKB-KW"/>
</dbReference>
<keyword evidence="8" id="KW-1185">Reference proteome</keyword>
<dbReference type="Gene3D" id="3.90.380.10">
    <property type="entry name" value="Naphthalene 1,2-dioxygenase Alpha Subunit, Chain A, domain 1"/>
    <property type="match status" value="1"/>
</dbReference>
<keyword evidence="2" id="KW-0479">Metal-binding</keyword>
<evidence type="ECO:0000256" key="2">
    <source>
        <dbReference type="ARBA" id="ARBA00022723"/>
    </source>
</evidence>
<dbReference type="GO" id="GO:0008168">
    <property type="term" value="F:methyltransferase activity"/>
    <property type="evidence" value="ECO:0007669"/>
    <property type="project" value="UniProtKB-KW"/>
</dbReference>
<dbReference type="Pfam" id="PF00355">
    <property type="entry name" value="Rieske"/>
    <property type="match status" value="1"/>
</dbReference>
<evidence type="ECO:0000313" key="8">
    <source>
        <dbReference type="Proteomes" id="UP000182466"/>
    </source>
</evidence>
<dbReference type="eggNOG" id="COG4638">
    <property type="taxonomic scope" value="Bacteria"/>
</dbReference>
<evidence type="ECO:0000259" key="6">
    <source>
        <dbReference type="PROSITE" id="PS51296"/>
    </source>
</evidence>
<reference evidence="7 8" key="1">
    <citation type="submission" date="2016-10" db="EMBL/GenBank/DDBJ databases">
        <authorList>
            <person name="de Groot N.N."/>
        </authorList>
    </citation>
    <scope>NUCLEOTIDE SEQUENCE [LARGE SCALE GENOMIC DNA]</scope>
    <source>
        <strain evidence="7 8">CGMCC 1.10959</strain>
    </source>
</reference>
<dbReference type="PANTHER" id="PTHR21266">
    <property type="entry name" value="IRON-SULFUR DOMAIN CONTAINING PROTEIN"/>
    <property type="match status" value="1"/>
</dbReference>
<evidence type="ECO:0000313" key="7">
    <source>
        <dbReference type="EMBL" id="SFU16937.1"/>
    </source>
</evidence>
<name>A0A1I7DZ33_9RHOB</name>
<gene>
    <name evidence="7" type="ORF">SAMN05216236_13830</name>
</gene>
<keyword evidence="7" id="KW-0489">Methyltransferase</keyword>
<dbReference type="PANTHER" id="PTHR21266:SF60">
    <property type="entry name" value="3-KETOSTEROID-9-ALPHA-MONOOXYGENASE, OXYGENASE COMPONENT"/>
    <property type="match status" value="1"/>
</dbReference>
<keyword evidence="7" id="KW-0808">Transferase</keyword>
<dbReference type="Pfam" id="PF19112">
    <property type="entry name" value="VanA_C"/>
    <property type="match status" value="1"/>
</dbReference>
<feature type="domain" description="Rieske" evidence="6">
    <location>
        <begin position="16"/>
        <end position="118"/>
    </location>
</feature>
<dbReference type="InterPro" id="IPR044043">
    <property type="entry name" value="VanA_C_cat"/>
</dbReference>
<keyword evidence="5" id="KW-0411">Iron-sulfur</keyword>
<dbReference type="InterPro" id="IPR050584">
    <property type="entry name" value="Cholesterol_7-desaturase"/>
</dbReference>
<dbReference type="GO" id="GO:0051537">
    <property type="term" value="F:2 iron, 2 sulfur cluster binding"/>
    <property type="evidence" value="ECO:0007669"/>
    <property type="project" value="UniProtKB-KW"/>
</dbReference>
<dbReference type="Gene3D" id="2.102.10.10">
    <property type="entry name" value="Rieske [2Fe-2S] iron-sulphur domain"/>
    <property type="match status" value="1"/>
</dbReference>
<keyword evidence="4" id="KW-0408">Iron</keyword>
<evidence type="ECO:0000256" key="5">
    <source>
        <dbReference type="ARBA" id="ARBA00023014"/>
    </source>
</evidence>
<dbReference type="CDD" id="cd08878">
    <property type="entry name" value="RHO_alpha_C_DMO-like"/>
    <property type="match status" value="1"/>
</dbReference>
<dbReference type="InterPro" id="IPR017941">
    <property type="entry name" value="Rieske_2Fe-2S"/>
</dbReference>
<dbReference type="AlphaFoldDB" id="A0A1I7DZ33"/>
<organism evidence="7 8">
    <name type="scientific">Sedimentitalea nanhaiensis</name>
    <dbReference type="NCBI Taxonomy" id="999627"/>
    <lineage>
        <taxon>Bacteria</taxon>
        <taxon>Pseudomonadati</taxon>
        <taxon>Pseudomonadota</taxon>
        <taxon>Alphaproteobacteria</taxon>
        <taxon>Rhodobacterales</taxon>
        <taxon>Paracoccaceae</taxon>
        <taxon>Sedimentitalea</taxon>
    </lineage>
</organism>
<dbReference type="RefSeq" id="WP_027263824.1">
    <property type="nucleotide sequence ID" value="NZ_FPAW01000038.1"/>
</dbReference>
<protein>
    <submittedName>
        <fullName evidence="7">Vanillate O-demethylase monooxygenase subunit</fullName>
    </submittedName>
</protein>
<dbReference type="GO" id="GO:0032259">
    <property type="term" value="P:methylation"/>
    <property type="evidence" value="ECO:0007669"/>
    <property type="project" value="UniProtKB-KW"/>
</dbReference>
<sequence length="355" mass="39743">MQQDLIGSEGFLFNCWYVAGRSEDFGQSLTAARLLDQEIAIFRGENGEPIALEDACPHRKLPLSRGSIQGSNVVCGYHGLTFDCSGSCVAAPTQPDALPKRARVRSYPVRDRWGFLWIWMGDASKANPEAIIDIPNFDDPSWGKTQSGALEMDCNYLYITDNLLDPSHVAWVHLTSFAGAGTDSRPLAMDDTEDSVMIWRWIASEPAPPYYADMLEFSDNCDRKQHYECRLPSTAINMSVYTPAGEGGADKPLSPNAFVNISYNFITPVDDRHSLYFWFQHRNMHAGDAEMSKRMFDGAVMAFHEDKEILERVQTGMAKRTTPYLNLGLDMGAMRFRKKVQKAIEAEQAPAQESA</sequence>
<dbReference type="STRING" id="999627.SAMN05216236_13830"/>
<dbReference type="OrthoDB" id="9800776at2"/>
<keyword evidence="7" id="KW-0503">Monooxygenase</keyword>
<dbReference type="GO" id="GO:0046872">
    <property type="term" value="F:metal ion binding"/>
    <property type="evidence" value="ECO:0007669"/>
    <property type="project" value="UniProtKB-KW"/>
</dbReference>
<accession>A0A1I7DZ33</accession>